<proteinExistence type="inferred from homology"/>
<evidence type="ECO:0000256" key="13">
    <source>
        <dbReference type="SAM" id="MobiDB-lite"/>
    </source>
</evidence>
<feature type="binding site" evidence="12">
    <location>
        <position position="188"/>
    </location>
    <ligand>
        <name>GTP</name>
        <dbReference type="ChEBI" id="CHEBI:37565"/>
    </ligand>
</feature>
<dbReference type="Pfam" id="PF06463">
    <property type="entry name" value="Mob_synth_C"/>
    <property type="match status" value="1"/>
</dbReference>
<comment type="pathway">
    <text evidence="12">Cofactor biosynthesis; molybdopterin biosynthesis.</text>
</comment>
<comment type="caution">
    <text evidence="15">The sequence shown here is derived from an EMBL/GenBank/DDBJ whole genome shotgun (WGS) entry which is preliminary data.</text>
</comment>
<feature type="binding site" evidence="12">
    <location>
        <position position="98"/>
    </location>
    <ligand>
        <name>S-adenosyl-L-methionine</name>
        <dbReference type="ChEBI" id="CHEBI:59789"/>
    </ligand>
</feature>
<dbReference type="SFLD" id="SFLDS00029">
    <property type="entry name" value="Radical_SAM"/>
    <property type="match status" value="1"/>
</dbReference>
<dbReference type="InterPro" id="IPR040064">
    <property type="entry name" value="MoaA-like"/>
</dbReference>
<evidence type="ECO:0000256" key="8">
    <source>
        <dbReference type="ARBA" id="ARBA00023134"/>
    </source>
</evidence>
<keyword evidence="6 12" id="KW-0408">Iron</keyword>
<dbReference type="CDD" id="cd21117">
    <property type="entry name" value="Twitch_MoaA"/>
    <property type="match status" value="1"/>
</dbReference>
<dbReference type="SFLD" id="SFLDG01386">
    <property type="entry name" value="main_SPASM_domain-containing"/>
    <property type="match status" value="1"/>
</dbReference>
<feature type="binding site" evidence="12">
    <location>
        <position position="152"/>
    </location>
    <ligand>
        <name>S-adenosyl-L-methionine</name>
        <dbReference type="ChEBI" id="CHEBI:59789"/>
    </ligand>
</feature>
<comment type="catalytic activity">
    <reaction evidence="11 12">
        <text>GTP + AH2 + S-adenosyl-L-methionine = (8S)-3',8-cyclo-7,8-dihydroguanosine 5'-triphosphate + 5'-deoxyadenosine + L-methionine + A + H(+)</text>
        <dbReference type="Rhea" id="RHEA:49576"/>
        <dbReference type="ChEBI" id="CHEBI:13193"/>
        <dbReference type="ChEBI" id="CHEBI:15378"/>
        <dbReference type="ChEBI" id="CHEBI:17319"/>
        <dbReference type="ChEBI" id="CHEBI:17499"/>
        <dbReference type="ChEBI" id="CHEBI:37565"/>
        <dbReference type="ChEBI" id="CHEBI:57844"/>
        <dbReference type="ChEBI" id="CHEBI:59789"/>
        <dbReference type="ChEBI" id="CHEBI:131766"/>
        <dbReference type="EC" id="4.1.99.22"/>
    </reaction>
</comment>
<dbReference type="HAMAP" id="MF_01225_B">
    <property type="entry name" value="MoaA_B"/>
    <property type="match status" value="1"/>
</dbReference>
<evidence type="ECO:0000256" key="11">
    <source>
        <dbReference type="ARBA" id="ARBA00048697"/>
    </source>
</evidence>
<dbReference type="InterPro" id="IPR013785">
    <property type="entry name" value="Aldolase_TIM"/>
</dbReference>
<dbReference type="Gene3D" id="3.20.20.70">
    <property type="entry name" value="Aldolase class I"/>
    <property type="match status" value="1"/>
</dbReference>
<dbReference type="SFLD" id="SFLDG01383">
    <property type="entry name" value="cyclic_pyranopterin_phosphate"/>
    <property type="match status" value="1"/>
</dbReference>
<evidence type="ECO:0000256" key="10">
    <source>
        <dbReference type="ARBA" id="ARBA00023239"/>
    </source>
</evidence>
<keyword evidence="3 12" id="KW-0949">S-adenosyl-L-methionine</keyword>
<dbReference type="InterPro" id="IPR013483">
    <property type="entry name" value="MoaA"/>
</dbReference>
<feature type="binding site" evidence="12">
    <location>
        <position position="222"/>
    </location>
    <ligand>
        <name>S-adenosyl-L-methionine</name>
        <dbReference type="ChEBI" id="CHEBI:59789"/>
    </ligand>
</feature>
<dbReference type="InterPro" id="IPR006638">
    <property type="entry name" value="Elp3/MiaA/NifB-like_rSAM"/>
</dbReference>
<dbReference type="PANTHER" id="PTHR22960:SF0">
    <property type="entry name" value="MOLYBDENUM COFACTOR BIOSYNTHESIS PROTEIN 1"/>
    <property type="match status" value="1"/>
</dbReference>
<feature type="binding site" evidence="12">
    <location>
        <position position="294"/>
    </location>
    <ligand>
        <name>[4Fe-4S] cluster</name>
        <dbReference type="ChEBI" id="CHEBI:49883"/>
        <label>2</label>
        <note>4Fe-4S-substrate</note>
    </ligand>
</feature>
<reference evidence="15 16" key="1">
    <citation type="submission" date="2023-07" db="EMBL/GenBank/DDBJ databases">
        <title>Genomic Encyclopedia of Type Strains, Phase IV (KMG-IV): sequencing the most valuable type-strain genomes for metagenomic binning, comparative biology and taxonomic classification.</title>
        <authorList>
            <person name="Goeker M."/>
        </authorList>
    </citation>
    <scope>NUCLEOTIDE SEQUENCE [LARGE SCALE GENOMIC DNA]</scope>
    <source>
        <strain evidence="15 16">DSM 19922</strain>
    </source>
</reference>
<dbReference type="PANTHER" id="PTHR22960">
    <property type="entry name" value="MOLYBDOPTERIN COFACTOR SYNTHESIS PROTEIN A"/>
    <property type="match status" value="1"/>
</dbReference>
<gene>
    <name evidence="12" type="primary">moaA</name>
    <name evidence="15" type="ORF">QO018_005841</name>
</gene>
<feature type="binding site" evidence="12">
    <location>
        <position position="291"/>
    </location>
    <ligand>
        <name>[4Fe-4S] cluster</name>
        <dbReference type="ChEBI" id="CHEBI:49883"/>
        <label>2</label>
        <note>4Fe-4S-substrate</note>
    </ligand>
</feature>
<evidence type="ECO:0000256" key="5">
    <source>
        <dbReference type="ARBA" id="ARBA00022741"/>
    </source>
</evidence>
<comment type="cofactor">
    <cofactor evidence="12">
        <name>[4Fe-4S] cluster</name>
        <dbReference type="ChEBI" id="CHEBI:49883"/>
    </cofactor>
    <text evidence="12">Binds 2 [4Fe-4S] clusters. Binds 1 [4Fe-4S] cluster coordinated with 3 cysteines and an exchangeable S-adenosyl-L-methionine and 1 [4Fe-4S] cluster coordinated with 3 cysteines and the GTP-derived substrate.</text>
</comment>
<keyword evidence="4 12" id="KW-0479">Metal-binding</keyword>
<keyword evidence="9 12" id="KW-0501">Molybdenum cofactor biosynthesis</keyword>
<evidence type="ECO:0000256" key="6">
    <source>
        <dbReference type="ARBA" id="ARBA00023004"/>
    </source>
</evidence>
<feature type="binding site" evidence="12">
    <location>
        <position position="45"/>
    </location>
    <ligand>
        <name>GTP</name>
        <dbReference type="ChEBI" id="CHEBI:37565"/>
    </ligand>
</feature>
<feature type="binding site" evidence="12">
    <location>
        <position position="308"/>
    </location>
    <ligand>
        <name>[4Fe-4S] cluster</name>
        <dbReference type="ChEBI" id="CHEBI:49883"/>
        <label>2</label>
        <note>4Fe-4S-substrate</note>
    </ligand>
</feature>
<comment type="similarity">
    <text evidence="12">Belongs to the radical SAM superfamily. MoaA family.</text>
</comment>
<feature type="binding site" evidence="12">
    <location>
        <position position="128"/>
    </location>
    <ligand>
        <name>GTP</name>
        <dbReference type="ChEBI" id="CHEBI:37565"/>
    </ligand>
</feature>
<feature type="binding site" evidence="12">
    <location>
        <position position="59"/>
    </location>
    <ligand>
        <name>[4Fe-4S] cluster</name>
        <dbReference type="ChEBI" id="CHEBI:49883"/>
        <label>1</label>
        <note>4Fe-4S-S-AdoMet</note>
    </ligand>
</feature>
<feature type="compositionally biased region" description="Low complexity" evidence="13">
    <location>
        <begin position="7"/>
        <end position="20"/>
    </location>
</feature>
<feature type="region of interest" description="Disordered" evidence="13">
    <location>
        <begin position="1"/>
        <end position="20"/>
    </location>
</feature>
<feature type="binding site" evidence="12">
    <location>
        <begin position="296"/>
        <end position="298"/>
    </location>
    <ligand>
        <name>GTP</name>
        <dbReference type="ChEBI" id="CHEBI:37565"/>
    </ligand>
</feature>
<keyword evidence="5 12" id="KW-0547">Nucleotide-binding</keyword>
<dbReference type="EMBL" id="JAUSVU010000034">
    <property type="protein sequence ID" value="MDQ0536943.1"/>
    <property type="molecule type" value="Genomic_DNA"/>
</dbReference>
<protein>
    <recommendedName>
        <fullName evidence="1 12">GTP 3',8-cyclase</fullName>
        <ecNumber evidence="1 12">4.1.99.22</ecNumber>
    </recommendedName>
    <alternativeName>
        <fullName evidence="12">Molybdenum cofactor biosynthesis protein A</fullName>
    </alternativeName>
</protein>
<dbReference type="CDD" id="cd01335">
    <property type="entry name" value="Radical_SAM"/>
    <property type="match status" value="1"/>
</dbReference>
<feature type="binding site" evidence="12">
    <location>
        <position position="94"/>
    </location>
    <ligand>
        <name>GTP</name>
        <dbReference type="ChEBI" id="CHEBI:37565"/>
    </ligand>
</feature>
<dbReference type="SUPFAM" id="SSF102114">
    <property type="entry name" value="Radical SAM enzymes"/>
    <property type="match status" value="1"/>
</dbReference>
<keyword evidence="7 12" id="KW-0411">Iron-sulfur</keyword>
<evidence type="ECO:0000259" key="14">
    <source>
        <dbReference type="PROSITE" id="PS51918"/>
    </source>
</evidence>
<comment type="subunit">
    <text evidence="12">Monomer and homodimer.</text>
</comment>
<evidence type="ECO:0000313" key="15">
    <source>
        <dbReference type="EMBL" id="MDQ0536943.1"/>
    </source>
</evidence>
<dbReference type="PROSITE" id="PS51918">
    <property type="entry name" value="RADICAL_SAM"/>
    <property type="match status" value="1"/>
</dbReference>
<evidence type="ECO:0000256" key="12">
    <source>
        <dbReference type="HAMAP-Rule" id="MF_01225"/>
    </source>
</evidence>
<dbReference type="Proteomes" id="UP001244552">
    <property type="component" value="Unassembled WGS sequence"/>
</dbReference>
<dbReference type="PROSITE" id="PS01305">
    <property type="entry name" value="MOAA_NIFB_PQQE"/>
    <property type="match status" value="1"/>
</dbReference>
<feature type="domain" description="Radical SAM core" evidence="14">
    <location>
        <begin position="36"/>
        <end position="263"/>
    </location>
</feature>
<dbReference type="EC" id="4.1.99.22" evidence="1 12"/>
<feature type="binding site" evidence="12">
    <location>
        <position position="52"/>
    </location>
    <ligand>
        <name>[4Fe-4S] cluster</name>
        <dbReference type="ChEBI" id="CHEBI:49883"/>
        <label>1</label>
        <note>4Fe-4S-S-AdoMet</note>
    </ligand>
</feature>
<dbReference type="InterPro" id="IPR007197">
    <property type="entry name" value="rSAM"/>
</dbReference>
<dbReference type="InterPro" id="IPR000385">
    <property type="entry name" value="MoaA_NifB_PqqE_Fe-S-bd_CS"/>
</dbReference>
<keyword evidence="16" id="KW-1185">Reference proteome</keyword>
<evidence type="ECO:0000256" key="4">
    <source>
        <dbReference type="ARBA" id="ARBA00022723"/>
    </source>
</evidence>
<keyword evidence="10 12" id="KW-0456">Lyase</keyword>
<dbReference type="SMART" id="SM00729">
    <property type="entry name" value="Elp3"/>
    <property type="match status" value="1"/>
</dbReference>
<feature type="binding site" evidence="12">
    <location>
        <position position="58"/>
    </location>
    <ligand>
        <name>S-adenosyl-L-methionine</name>
        <dbReference type="ChEBI" id="CHEBI:59789"/>
    </ligand>
</feature>
<organism evidence="15 16">
    <name type="scientific">Azospirillum picis</name>
    <dbReference type="NCBI Taxonomy" id="488438"/>
    <lineage>
        <taxon>Bacteria</taxon>
        <taxon>Pseudomonadati</taxon>
        <taxon>Pseudomonadota</taxon>
        <taxon>Alphaproteobacteria</taxon>
        <taxon>Rhodospirillales</taxon>
        <taxon>Azospirillaceae</taxon>
        <taxon>Azospirillum</taxon>
    </lineage>
</organism>
<dbReference type="InterPro" id="IPR010505">
    <property type="entry name" value="MoaA_twitch"/>
</dbReference>
<accession>A0ABU0MUT2</accession>
<dbReference type="SFLD" id="SFLDG01067">
    <property type="entry name" value="SPASM/twitch_domain_containing"/>
    <property type="match status" value="1"/>
</dbReference>
<evidence type="ECO:0000256" key="7">
    <source>
        <dbReference type="ARBA" id="ARBA00023014"/>
    </source>
</evidence>
<feature type="binding site" evidence="12">
    <location>
        <position position="56"/>
    </location>
    <ligand>
        <name>[4Fe-4S] cluster</name>
        <dbReference type="ChEBI" id="CHEBI:49883"/>
        <label>1</label>
        <note>4Fe-4S-S-AdoMet</note>
    </ligand>
</feature>
<comment type="function">
    <text evidence="12">Catalyzes the cyclization of GTP to (8S)-3',8-cyclo-7,8-dihydroguanosine 5'-triphosphate.</text>
</comment>
<dbReference type="InterPro" id="IPR058240">
    <property type="entry name" value="rSAM_sf"/>
</dbReference>
<evidence type="ECO:0000256" key="9">
    <source>
        <dbReference type="ARBA" id="ARBA00023150"/>
    </source>
</evidence>
<evidence type="ECO:0000313" key="16">
    <source>
        <dbReference type="Proteomes" id="UP001244552"/>
    </source>
</evidence>
<keyword evidence="2 12" id="KW-0004">4Fe-4S</keyword>
<keyword evidence="8 12" id="KW-0342">GTP-binding</keyword>
<sequence length="363" mass="39507">MAEFQETGAPTAATAAGNGAATAAGTRAPAMPLIDPFGRRLSYLRLSLTDRCNLRCRYCMVEEMDFLPRADVLTLEEIDRLAGLFIRLGTSRIRLTGGEPLVRAGAMELVRSLGRHVRSGALEELTLTTNGTMLYKHAAGLREAGVRRVNVSLDTLDPHKFRAITRWGKLDKVLGGIDAARDAGLVVKINMVALKGVNDDEVHRMVAWCGEQGFDLTFIELMPMGDTGFAPLDGPDPQDRFLPLARLRTELETRWNLEPSGHRTGGPARYMRVKETGGRIGFITPLTHGFCDGCTRVRLTCSGSLCLCLGQEDAVDLRTPLRRGDDDGQVMAVVRDAIRRKPKGHGFARPGGAVRRAISVTGG</sequence>
<dbReference type="InterPro" id="IPR050105">
    <property type="entry name" value="MoCo_biosynth_MoaA/MoaC"/>
</dbReference>
<dbReference type="NCBIfam" id="TIGR02666">
    <property type="entry name" value="moaA"/>
    <property type="match status" value="1"/>
</dbReference>
<dbReference type="Pfam" id="PF04055">
    <property type="entry name" value="Radical_SAM"/>
    <property type="match status" value="1"/>
</dbReference>
<evidence type="ECO:0000256" key="3">
    <source>
        <dbReference type="ARBA" id="ARBA00022691"/>
    </source>
</evidence>
<evidence type="ECO:0000256" key="1">
    <source>
        <dbReference type="ARBA" id="ARBA00012167"/>
    </source>
</evidence>
<evidence type="ECO:0000256" key="2">
    <source>
        <dbReference type="ARBA" id="ARBA00022485"/>
    </source>
</evidence>
<name>A0ABU0MUT2_9PROT</name>